<protein>
    <recommendedName>
        <fullName evidence="2">Plant heme peroxidase family profile domain-containing protein</fullName>
    </recommendedName>
</protein>
<proteinExistence type="inferred from homology"/>
<gene>
    <name evidence="3" type="ORF">NC653_028549</name>
</gene>
<comment type="caution">
    <text evidence="3">The sequence shown here is derived from an EMBL/GenBank/DDBJ whole genome shotgun (WGS) entry which is preliminary data.</text>
</comment>
<evidence type="ECO:0000256" key="1">
    <source>
        <dbReference type="RuleBase" id="RU004241"/>
    </source>
</evidence>
<dbReference type="SUPFAM" id="SSF48113">
    <property type="entry name" value="Heme-dependent peroxidases"/>
    <property type="match status" value="1"/>
</dbReference>
<comment type="similarity">
    <text evidence="1">Belongs to the peroxidase family.</text>
</comment>
<evidence type="ECO:0000259" key="2">
    <source>
        <dbReference type="Pfam" id="PF00141"/>
    </source>
</evidence>
<dbReference type="Gene3D" id="1.10.420.10">
    <property type="entry name" value="Peroxidase, domain 2"/>
    <property type="match status" value="1"/>
</dbReference>
<dbReference type="Pfam" id="PF00141">
    <property type="entry name" value="peroxidase"/>
    <property type="match status" value="1"/>
</dbReference>
<organism evidence="3 4">
    <name type="scientific">Populus alba x Populus x berolinensis</name>
    <dbReference type="NCBI Taxonomy" id="444605"/>
    <lineage>
        <taxon>Eukaryota</taxon>
        <taxon>Viridiplantae</taxon>
        <taxon>Streptophyta</taxon>
        <taxon>Embryophyta</taxon>
        <taxon>Tracheophyta</taxon>
        <taxon>Spermatophyta</taxon>
        <taxon>Magnoliopsida</taxon>
        <taxon>eudicotyledons</taxon>
        <taxon>Gunneridae</taxon>
        <taxon>Pentapetalae</taxon>
        <taxon>rosids</taxon>
        <taxon>fabids</taxon>
        <taxon>Malpighiales</taxon>
        <taxon>Salicaceae</taxon>
        <taxon>Saliceae</taxon>
        <taxon>Populus</taxon>
    </lineage>
</organism>
<evidence type="ECO:0000313" key="3">
    <source>
        <dbReference type="EMBL" id="KAJ6976448.1"/>
    </source>
</evidence>
<evidence type="ECO:0000313" key="4">
    <source>
        <dbReference type="Proteomes" id="UP001164929"/>
    </source>
</evidence>
<dbReference type="InterPro" id="IPR010255">
    <property type="entry name" value="Haem_peroxidase_sf"/>
</dbReference>
<reference evidence="3" key="1">
    <citation type="journal article" date="2023" name="Mol. Ecol. Resour.">
        <title>Chromosome-level genome assembly of a triploid poplar Populus alba 'Berolinensis'.</title>
        <authorList>
            <person name="Chen S."/>
            <person name="Yu Y."/>
            <person name="Wang X."/>
            <person name="Wang S."/>
            <person name="Zhang T."/>
            <person name="Zhou Y."/>
            <person name="He R."/>
            <person name="Meng N."/>
            <person name="Wang Y."/>
            <person name="Liu W."/>
            <person name="Liu Z."/>
            <person name="Liu J."/>
            <person name="Guo Q."/>
            <person name="Huang H."/>
            <person name="Sederoff R.R."/>
            <person name="Wang G."/>
            <person name="Qu G."/>
            <person name="Chen S."/>
        </authorList>
    </citation>
    <scope>NUCLEOTIDE SEQUENCE</scope>
    <source>
        <strain evidence="3">SC-2020</strain>
    </source>
</reference>
<feature type="domain" description="Plant heme peroxidase family profile" evidence="2">
    <location>
        <begin position="36"/>
        <end position="95"/>
    </location>
</feature>
<dbReference type="GO" id="GO:0004601">
    <property type="term" value="F:peroxidase activity"/>
    <property type="evidence" value="ECO:0007669"/>
    <property type="project" value="InterPro"/>
</dbReference>
<dbReference type="AlphaFoldDB" id="A0AAD6Q486"/>
<sequence>MSNLLRGIPVLSKCPFSSSSVLLRADFQLTQRFSEKGFTQEEMVHSLDPSLDSTYAASLKQSCSRDSTNPNLEVPVDTRSPTVNDANYYRDILANP</sequence>
<name>A0AAD6Q486_9ROSI</name>
<dbReference type="EMBL" id="JAQIZT010000012">
    <property type="protein sequence ID" value="KAJ6976448.1"/>
    <property type="molecule type" value="Genomic_DNA"/>
</dbReference>
<keyword evidence="4" id="KW-1185">Reference proteome</keyword>
<accession>A0AAD6Q486</accession>
<dbReference type="InterPro" id="IPR002016">
    <property type="entry name" value="Haem_peroxidase"/>
</dbReference>
<dbReference type="GO" id="GO:0020037">
    <property type="term" value="F:heme binding"/>
    <property type="evidence" value="ECO:0007669"/>
    <property type="project" value="InterPro"/>
</dbReference>
<dbReference type="Proteomes" id="UP001164929">
    <property type="component" value="Chromosome 12"/>
</dbReference>
<dbReference type="GO" id="GO:0006979">
    <property type="term" value="P:response to oxidative stress"/>
    <property type="evidence" value="ECO:0007669"/>
    <property type="project" value="InterPro"/>
</dbReference>